<comment type="caution">
    <text evidence="2">The sequence shown here is derived from an EMBL/GenBank/DDBJ whole genome shotgun (WGS) entry which is preliminary data.</text>
</comment>
<sequence>MIAKTNVEVYVSGVNKMSNGAGGSKKNKETDANHVSAKQREYQKRMTKIQQQEHNDGRKYNGKI</sequence>
<organism evidence="2 3">
    <name type="scientific">Bacillus rhizoplanae</name>
    <dbReference type="NCBI Taxonomy" id="2880966"/>
    <lineage>
        <taxon>Bacteria</taxon>
        <taxon>Bacillati</taxon>
        <taxon>Bacillota</taxon>
        <taxon>Bacilli</taxon>
        <taxon>Bacillales</taxon>
        <taxon>Bacillaceae</taxon>
        <taxon>Bacillus</taxon>
    </lineage>
</organism>
<dbReference type="EMBL" id="CAKJTI010000019">
    <property type="protein sequence ID" value="CAG9613908.1"/>
    <property type="molecule type" value="Genomic_DNA"/>
</dbReference>
<accession>A0ABM8YDN3</accession>
<evidence type="ECO:0000313" key="2">
    <source>
        <dbReference type="EMBL" id="CAG9613908.1"/>
    </source>
</evidence>
<name>A0ABM8YDN3_9BACI</name>
<proteinExistence type="predicted"/>
<protein>
    <recommendedName>
        <fullName evidence="4">Small EDRK-rich factor-like N-terminal domain-containing protein</fullName>
    </recommendedName>
</protein>
<evidence type="ECO:0000256" key="1">
    <source>
        <dbReference type="SAM" id="MobiDB-lite"/>
    </source>
</evidence>
<gene>
    <name evidence="2" type="ORF">BACCIP111899_03135</name>
</gene>
<evidence type="ECO:0008006" key="4">
    <source>
        <dbReference type="Google" id="ProtNLM"/>
    </source>
</evidence>
<feature type="compositionally biased region" description="Basic and acidic residues" evidence="1">
    <location>
        <begin position="26"/>
        <end position="41"/>
    </location>
</feature>
<evidence type="ECO:0000313" key="3">
    <source>
        <dbReference type="Proteomes" id="UP000789423"/>
    </source>
</evidence>
<keyword evidence="3" id="KW-1185">Reference proteome</keyword>
<reference evidence="2 3" key="1">
    <citation type="submission" date="2021-10" db="EMBL/GenBank/DDBJ databases">
        <authorList>
            <person name="Criscuolo A."/>
        </authorList>
    </citation>
    <scope>NUCLEOTIDE SEQUENCE [LARGE SCALE GENOMIC DNA]</scope>
    <source>
        <strain evidence="3">CIP 111899</strain>
    </source>
</reference>
<feature type="region of interest" description="Disordered" evidence="1">
    <location>
        <begin position="15"/>
        <end position="41"/>
    </location>
</feature>
<dbReference type="Proteomes" id="UP000789423">
    <property type="component" value="Unassembled WGS sequence"/>
</dbReference>